<comment type="catalytic activity">
    <reaction evidence="30">
        <text>(3R)-hydroxyhexadecanoyl-[ACP] = (2E)-hexadecenoyl-[ACP] + H2O</text>
        <dbReference type="Rhea" id="RHEA:41908"/>
        <dbReference type="Rhea" id="RHEA-COMP:9650"/>
        <dbReference type="Rhea" id="RHEA-COMP:9651"/>
        <dbReference type="ChEBI" id="CHEBI:15377"/>
        <dbReference type="ChEBI" id="CHEBI:78480"/>
        <dbReference type="ChEBI" id="CHEBI:78481"/>
    </reaction>
    <physiologicalReaction direction="left-to-right" evidence="30">
        <dbReference type="Rhea" id="RHEA:41909"/>
    </physiologicalReaction>
</comment>
<evidence type="ECO:0000256" key="8">
    <source>
        <dbReference type="ARBA" id="ARBA00022450"/>
    </source>
</evidence>
<evidence type="ECO:0000256" key="5">
    <source>
        <dbReference type="ARBA" id="ARBA00012948"/>
    </source>
</evidence>
<dbReference type="GO" id="GO:0031177">
    <property type="term" value="F:phosphopantetheine binding"/>
    <property type="evidence" value="ECO:0007669"/>
    <property type="project" value="InterPro"/>
</dbReference>
<dbReference type="Pfam" id="PF00698">
    <property type="entry name" value="Acyl_transf_1"/>
    <property type="match status" value="1"/>
</dbReference>
<dbReference type="SMART" id="SM00825">
    <property type="entry name" value="PKS_KS"/>
    <property type="match status" value="1"/>
</dbReference>
<evidence type="ECO:0000256" key="59">
    <source>
        <dbReference type="ARBA" id="ARBA00049414"/>
    </source>
</evidence>
<evidence type="ECO:0000256" key="48">
    <source>
        <dbReference type="ARBA" id="ARBA00048420"/>
    </source>
</evidence>
<feature type="active site" description="Proton donor; for dehydratase activity" evidence="64">
    <location>
        <position position="1029"/>
    </location>
</feature>
<comment type="catalytic activity">
    <reaction evidence="28">
        <text>(3R)-hydroxytetradecanoyl-[ACP] = (2E)-tetradecenoyl-[ACP] + H2O</text>
        <dbReference type="Rhea" id="RHEA:41892"/>
        <dbReference type="Rhea" id="RHEA-COMP:9646"/>
        <dbReference type="Rhea" id="RHEA-COMP:9647"/>
        <dbReference type="ChEBI" id="CHEBI:15377"/>
        <dbReference type="ChEBI" id="CHEBI:78474"/>
        <dbReference type="ChEBI" id="CHEBI:78475"/>
    </reaction>
    <physiologicalReaction direction="left-to-right" evidence="28">
        <dbReference type="Rhea" id="RHEA:41893"/>
    </physiologicalReaction>
</comment>
<evidence type="ECO:0000256" key="1">
    <source>
        <dbReference type="ARBA" id="ARBA00005189"/>
    </source>
</evidence>
<comment type="function">
    <text evidence="32">Fatty acid synthetase is a multifunctional enzyme that catalyzes the de novo biosynthesis of long-chain saturated fatty acids starting from acetyl-CoA and malonyl-CoA in the presence of NADPH. This multifunctional protein contains 7 catalytic activities and a site for the binding of the prosthetic group 4'-phosphopantetheine of the acyl carrier protein ([ACP]) domain.</text>
</comment>
<comment type="catalytic activity">
    <reaction evidence="44">
        <text>acetyl-[ACP] + malonyl-[ACP] + H(+) = 3-oxobutanoyl-[ACP] + holo-[ACP] + CO2</text>
        <dbReference type="Rhea" id="RHEA:41800"/>
        <dbReference type="Rhea" id="RHEA-COMP:9621"/>
        <dbReference type="Rhea" id="RHEA-COMP:9623"/>
        <dbReference type="Rhea" id="RHEA-COMP:9625"/>
        <dbReference type="Rhea" id="RHEA-COMP:9685"/>
        <dbReference type="ChEBI" id="CHEBI:15378"/>
        <dbReference type="ChEBI" id="CHEBI:16526"/>
        <dbReference type="ChEBI" id="CHEBI:64479"/>
        <dbReference type="ChEBI" id="CHEBI:78446"/>
        <dbReference type="ChEBI" id="CHEBI:78449"/>
        <dbReference type="ChEBI" id="CHEBI:78450"/>
    </reaction>
    <physiologicalReaction direction="left-to-right" evidence="44">
        <dbReference type="Rhea" id="RHEA:41801"/>
    </physiologicalReaction>
</comment>
<dbReference type="CDD" id="cd08954">
    <property type="entry name" value="KR_1_FAS_SDR_x"/>
    <property type="match status" value="1"/>
</dbReference>
<dbReference type="InterPro" id="IPR020807">
    <property type="entry name" value="PKS_DH"/>
</dbReference>
<comment type="catalytic activity">
    <reaction evidence="25">
        <text>(3R)-hydroxyhexanoyl-[ACP] = (2E)-hexenoyl-[ACP] + H2O</text>
        <dbReference type="Rhea" id="RHEA:41828"/>
        <dbReference type="Rhea" id="RHEA-COMP:9630"/>
        <dbReference type="Rhea" id="RHEA-COMP:9631"/>
        <dbReference type="ChEBI" id="CHEBI:15377"/>
        <dbReference type="ChEBI" id="CHEBI:78457"/>
        <dbReference type="ChEBI" id="CHEBI:78458"/>
    </reaction>
    <physiologicalReaction direction="left-to-right" evidence="25">
        <dbReference type="Rhea" id="RHEA:41829"/>
    </physiologicalReaction>
</comment>
<dbReference type="Pfam" id="PF02801">
    <property type="entry name" value="Ketoacyl-synt_C"/>
    <property type="match status" value="1"/>
</dbReference>
<dbReference type="InterPro" id="IPR020843">
    <property type="entry name" value="ER"/>
</dbReference>
<dbReference type="SUPFAM" id="SSF55048">
    <property type="entry name" value="Probable ACP-binding domain of malonyl-CoA ACP transacylase"/>
    <property type="match status" value="1"/>
</dbReference>
<dbReference type="SMART" id="SM00822">
    <property type="entry name" value="PKS_KR"/>
    <property type="match status" value="1"/>
</dbReference>
<dbReference type="InterPro" id="IPR001031">
    <property type="entry name" value="Thioesterase"/>
</dbReference>
<keyword evidence="8" id="KW-0596">Phosphopantetheine</keyword>
<dbReference type="SMART" id="SM00826">
    <property type="entry name" value="PKS_DH"/>
    <property type="match status" value="1"/>
</dbReference>
<comment type="catalytic activity">
    <reaction evidence="33">
        <text>acetyl-CoA + n malonyl-CoA + 2n NADPH + 2n H(+) = a long-chain fatty acid + (n+1) CoA + n CO2 + 2n NADP(+).</text>
        <dbReference type="EC" id="2.3.1.85"/>
    </reaction>
</comment>
<comment type="catalytic activity">
    <reaction evidence="45">
        <text>hexadecanoyl-[ACP] + malonyl-[ACP] + H(+) = 3-oxooctadecanoyl-[ACP] + holo-[ACP] + CO2</text>
        <dbReference type="Rhea" id="RHEA:41916"/>
        <dbReference type="Rhea" id="RHEA-COMP:9623"/>
        <dbReference type="Rhea" id="RHEA-COMP:9652"/>
        <dbReference type="Rhea" id="RHEA-COMP:9653"/>
        <dbReference type="Rhea" id="RHEA-COMP:9685"/>
        <dbReference type="ChEBI" id="CHEBI:15378"/>
        <dbReference type="ChEBI" id="CHEBI:16526"/>
        <dbReference type="ChEBI" id="CHEBI:64479"/>
        <dbReference type="ChEBI" id="CHEBI:78449"/>
        <dbReference type="ChEBI" id="CHEBI:78483"/>
        <dbReference type="ChEBI" id="CHEBI:78487"/>
    </reaction>
    <physiologicalReaction direction="left-to-right" evidence="45">
        <dbReference type="Rhea" id="RHEA:41917"/>
    </physiologicalReaction>
</comment>
<evidence type="ECO:0000256" key="47">
    <source>
        <dbReference type="ARBA" id="ARBA00048289"/>
    </source>
</evidence>
<dbReference type="EC" id="2.3.1.41" evidence="6"/>
<feature type="compositionally biased region" description="Polar residues" evidence="65">
    <location>
        <begin position="2196"/>
        <end position="2211"/>
    </location>
</feature>
<comment type="catalytic activity">
    <reaction evidence="29">
        <text>(3R)-hydroxyoctadecanoyl-[ACP] = (2E)-octadecenoyl-[ACP] + H2O</text>
        <dbReference type="Rhea" id="RHEA:41924"/>
        <dbReference type="Rhea" id="RHEA-COMP:9654"/>
        <dbReference type="Rhea" id="RHEA-COMP:9655"/>
        <dbReference type="ChEBI" id="CHEBI:15377"/>
        <dbReference type="ChEBI" id="CHEBI:78488"/>
        <dbReference type="ChEBI" id="CHEBI:78489"/>
    </reaction>
    <physiologicalReaction direction="left-to-right" evidence="29">
        <dbReference type="Rhea" id="RHEA:41925"/>
    </physiologicalReaction>
</comment>
<dbReference type="PANTHER" id="PTHR43775:SF7">
    <property type="entry name" value="FATTY ACID SYNTHASE"/>
    <property type="match status" value="1"/>
</dbReference>
<dbReference type="PROSITE" id="PS50075">
    <property type="entry name" value="CARRIER"/>
    <property type="match status" value="1"/>
</dbReference>
<dbReference type="Gene3D" id="3.90.180.10">
    <property type="entry name" value="Medium-chain alcohol dehydrogenases, catalytic domain"/>
    <property type="match status" value="1"/>
</dbReference>
<dbReference type="InterPro" id="IPR020841">
    <property type="entry name" value="PKS_Beta-ketoAc_synthase_dom"/>
</dbReference>
<dbReference type="InterPro" id="IPR014043">
    <property type="entry name" value="Acyl_transferase_dom"/>
</dbReference>
<evidence type="ECO:0000256" key="46">
    <source>
        <dbReference type="ARBA" id="ARBA00048281"/>
    </source>
</evidence>
<evidence type="ECO:0000256" key="40">
    <source>
        <dbReference type="ARBA" id="ARBA00047578"/>
    </source>
</evidence>
<evidence type="ECO:0000256" key="45">
    <source>
        <dbReference type="ARBA" id="ARBA00048051"/>
    </source>
</evidence>
<feature type="region of interest" description="C-terminal hotdog fold" evidence="64">
    <location>
        <begin position="980"/>
        <end position="1125"/>
    </location>
</feature>
<comment type="pathway">
    <text evidence="1">Lipid metabolism.</text>
</comment>
<keyword evidence="13" id="KW-0378">Hydrolase</keyword>
<evidence type="ECO:0000256" key="7">
    <source>
        <dbReference type="ARBA" id="ARBA00018769"/>
    </source>
</evidence>
<comment type="catalytic activity">
    <reaction evidence="53">
        <text>hexadecanoyl-[ACP] + H2O = hexadecanoate + holo-[ACP] + H(+)</text>
        <dbReference type="Rhea" id="RHEA:41932"/>
        <dbReference type="Rhea" id="RHEA-COMP:9652"/>
        <dbReference type="Rhea" id="RHEA-COMP:9685"/>
        <dbReference type="ChEBI" id="CHEBI:7896"/>
        <dbReference type="ChEBI" id="CHEBI:15377"/>
        <dbReference type="ChEBI" id="CHEBI:15378"/>
        <dbReference type="ChEBI" id="CHEBI:64479"/>
        <dbReference type="ChEBI" id="CHEBI:78483"/>
        <dbReference type="EC" id="3.1.2.14"/>
    </reaction>
    <physiologicalReaction direction="left-to-right" evidence="53">
        <dbReference type="Rhea" id="RHEA:41933"/>
    </physiologicalReaction>
</comment>
<dbReference type="InterPro" id="IPR029063">
    <property type="entry name" value="SAM-dependent_MTases_sf"/>
</dbReference>
<evidence type="ECO:0000256" key="65">
    <source>
        <dbReference type="SAM" id="MobiDB-lite"/>
    </source>
</evidence>
<dbReference type="SMART" id="SM00829">
    <property type="entry name" value="PKS_ER"/>
    <property type="match status" value="1"/>
</dbReference>
<evidence type="ECO:0000256" key="16">
    <source>
        <dbReference type="ARBA" id="ARBA00022898"/>
    </source>
</evidence>
<comment type="catalytic activity">
    <reaction evidence="26">
        <text>(3R)-hydroxydecanoyl-[ACP] = (2E)-decenoyl-[ACP] + H2O</text>
        <dbReference type="Rhea" id="RHEA:41860"/>
        <dbReference type="Rhea" id="RHEA-COMP:9638"/>
        <dbReference type="Rhea" id="RHEA-COMP:9639"/>
        <dbReference type="ChEBI" id="CHEBI:15377"/>
        <dbReference type="ChEBI" id="CHEBI:78466"/>
        <dbReference type="ChEBI" id="CHEBI:78467"/>
    </reaction>
    <physiologicalReaction direction="left-to-right" evidence="26">
        <dbReference type="Rhea" id="RHEA:41861"/>
    </physiologicalReaction>
</comment>
<evidence type="ECO:0000256" key="49">
    <source>
        <dbReference type="ARBA" id="ARBA00048506"/>
    </source>
</evidence>
<evidence type="ECO:0000256" key="29">
    <source>
        <dbReference type="ARBA" id="ARBA00023399"/>
    </source>
</evidence>
<evidence type="ECO:0000256" key="2">
    <source>
        <dbReference type="ARBA" id="ARBA00012004"/>
    </source>
</evidence>
<dbReference type="InterPro" id="IPR011032">
    <property type="entry name" value="GroES-like_sf"/>
</dbReference>
<dbReference type="Gene3D" id="3.40.50.720">
    <property type="entry name" value="NAD(P)-binding Rossmann-like Domain"/>
    <property type="match status" value="1"/>
</dbReference>
<dbReference type="SUPFAM" id="SSF51735">
    <property type="entry name" value="NAD(P)-binding Rossmann-fold domains"/>
    <property type="match status" value="2"/>
</dbReference>
<evidence type="ECO:0000256" key="51">
    <source>
        <dbReference type="ARBA" id="ARBA00048650"/>
    </source>
</evidence>
<dbReference type="InterPro" id="IPR013968">
    <property type="entry name" value="PKS_KR"/>
</dbReference>
<dbReference type="Gene3D" id="3.40.50.150">
    <property type="entry name" value="Vaccinia Virus protein VP39"/>
    <property type="match status" value="1"/>
</dbReference>
<dbReference type="Gene3D" id="3.40.366.10">
    <property type="entry name" value="Malonyl-Coenzyme A Acyl Carrier Protein, domain 2"/>
    <property type="match status" value="1"/>
</dbReference>
<dbReference type="GO" id="GO:0141148">
    <property type="term" value="F:enoyl-[acyl-carrier-protein] reductase (NADPH) activity"/>
    <property type="evidence" value="ECO:0007669"/>
    <property type="project" value="UniProtKB-EC"/>
</dbReference>
<evidence type="ECO:0000256" key="58">
    <source>
        <dbReference type="ARBA" id="ARBA00049263"/>
    </source>
</evidence>
<comment type="catalytic activity">
    <reaction evidence="42">
        <text>(2E)-hexenoyl-[ACP] + NADPH + H(+) = hexanoyl-[ACP] + NADP(+)</text>
        <dbReference type="Rhea" id="RHEA:41832"/>
        <dbReference type="Rhea" id="RHEA-COMP:9631"/>
        <dbReference type="Rhea" id="RHEA-COMP:9632"/>
        <dbReference type="ChEBI" id="CHEBI:15378"/>
        <dbReference type="ChEBI" id="CHEBI:57783"/>
        <dbReference type="ChEBI" id="CHEBI:58349"/>
        <dbReference type="ChEBI" id="CHEBI:78458"/>
        <dbReference type="ChEBI" id="CHEBI:78459"/>
    </reaction>
    <physiologicalReaction direction="left-to-right" evidence="42">
        <dbReference type="Rhea" id="RHEA:41833"/>
    </physiologicalReaction>
</comment>
<dbReference type="Gene3D" id="1.10.1200.10">
    <property type="entry name" value="ACP-like"/>
    <property type="match status" value="1"/>
</dbReference>
<evidence type="ECO:0000259" key="68">
    <source>
        <dbReference type="PROSITE" id="PS52019"/>
    </source>
</evidence>
<dbReference type="GO" id="GO:0019171">
    <property type="term" value="F:(3R)-hydroxyacyl-[acyl-carrier-protein] dehydratase activity"/>
    <property type="evidence" value="ECO:0007669"/>
    <property type="project" value="UniProtKB-EC"/>
</dbReference>
<evidence type="ECO:0000256" key="13">
    <source>
        <dbReference type="ARBA" id="ARBA00022801"/>
    </source>
</evidence>
<comment type="catalytic activity">
    <reaction evidence="35">
        <text>hexanoyl-[ACP] + malonyl-[ACP] + H(+) = 3-oxooctanoyl-[ACP] + holo-[ACP] + CO2</text>
        <dbReference type="Rhea" id="RHEA:41836"/>
        <dbReference type="Rhea" id="RHEA-COMP:9623"/>
        <dbReference type="Rhea" id="RHEA-COMP:9632"/>
        <dbReference type="Rhea" id="RHEA-COMP:9633"/>
        <dbReference type="Rhea" id="RHEA-COMP:9685"/>
        <dbReference type="ChEBI" id="CHEBI:15378"/>
        <dbReference type="ChEBI" id="CHEBI:16526"/>
        <dbReference type="ChEBI" id="CHEBI:64479"/>
        <dbReference type="ChEBI" id="CHEBI:78449"/>
        <dbReference type="ChEBI" id="CHEBI:78459"/>
        <dbReference type="ChEBI" id="CHEBI:78460"/>
    </reaction>
    <physiologicalReaction direction="left-to-right" evidence="35">
        <dbReference type="Rhea" id="RHEA:41837"/>
    </physiologicalReaction>
</comment>
<evidence type="ECO:0000256" key="19">
    <source>
        <dbReference type="ARBA" id="ARBA00023027"/>
    </source>
</evidence>
<feature type="region of interest" description="Disordered" evidence="65">
    <location>
        <begin position="2195"/>
        <end position="2217"/>
    </location>
</feature>
<evidence type="ECO:0000256" key="41">
    <source>
        <dbReference type="ARBA" id="ARBA00047810"/>
    </source>
</evidence>
<dbReference type="InterPro" id="IPR036736">
    <property type="entry name" value="ACP-like_sf"/>
</dbReference>
<dbReference type="PANTHER" id="PTHR43775">
    <property type="entry name" value="FATTY ACID SYNTHASE"/>
    <property type="match status" value="1"/>
</dbReference>
<dbReference type="InterPro" id="IPR009081">
    <property type="entry name" value="PP-bd_ACP"/>
</dbReference>
<keyword evidence="21" id="KW-0275">Fatty acid biosynthesis</keyword>
<dbReference type="Proteomes" id="UP000827092">
    <property type="component" value="Unassembled WGS sequence"/>
</dbReference>
<comment type="catalytic activity">
    <reaction evidence="24">
        <text>(3R)-hydroxydodecanoyl-[ACP] = (2E)-dodecenoyl-[ACP] + H2O</text>
        <dbReference type="Rhea" id="RHEA:41876"/>
        <dbReference type="Rhea" id="RHEA-COMP:9642"/>
        <dbReference type="Rhea" id="RHEA-COMP:9643"/>
        <dbReference type="ChEBI" id="CHEBI:15377"/>
        <dbReference type="ChEBI" id="CHEBI:78470"/>
        <dbReference type="ChEBI" id="CHEBI:78472"/>
    </reaction>
    <physiologicalReaction direction="left-to-right" evidence="24">
        <dbReference type="Rhea" id="RHEA:41877"/>
    </physiologicalReaction>
</comment>
<evidence type="ECO:0000256" key="26">
    <source>
        <dbReference type="ARBA" id="ARBA00023388"/>
    </source>
</evidence>
<comment type="catalytic activity">
    <reaction evidence="58">
        <text>3-oxododecanoyl-[ACP] + NADPH + H(+) = (3R)-hydroxydodecanoyl-[ACP] + NADP(+)</text>
        <dbReference type="Rhea" id="RHEA:41872"/>
        <dbReference type="Rhea" id="RHEA-COMP:9641"/>
        <dbReference type="Rhea" id="RHEA-COMP:9642"/>
        <dbReference type="ChEBI" id="CHEBI:15378"/>
        <dbReference type="ChEBI" id="CHEBI:57783"/>
        <dbReference type="ChEBI" id="CHEBI:58349"/>
        <dbReference type="ChEBI" id="CHEBI:78469"/>
        <dbReference type="ChEBI" id="CHEBI:78470"/>
    </reaction>
    <physiologicalReaction direction="left-to-right" evidence="58">
        <dbReference type="Rhea" id="RHEA:41873"/>
    </physiologicalReaction>
</comment>
<dbReference type="Pfam" id="PF21149">
    <property type="entry name" value="FAS_pseudo-KR"/>
    <property type="match status" value="1"/>
</dbReference>
<organism evidence="69 70">
    <name type="scientific">Oedothorax gibbosus</name>
    <dbReference type="NCBI Taxonomy" id="931172"/>
    <lineage>
        <taxon>Eukaryota</taxon>
        <taxon>Metazoa</taxon>
        <taxon>Ecdysozoa</taxon>
        <taxon>Arthropoda</taxon>
        <taxon>Chelicerata</taxon>
        <taxon>Arachnida</taxon>
        <taxon>Araneae</taxon>
        <taxon>Araneomorphae</taxon>
        <taxon>Entelegynae</taxon>
        <taxon>Araneoidea</taxon>
        <taxon>Linyphiidae</taxon>
        <taxon>Erigoninae</taxon>
        <taxon>Oedothorax</taxon>
    </lineage>
</organism>
<evidence type="ECO:0000256" key="55">
    <source>
        <dbReference type="ARBA" id="ARBA00049019"/>
    </source>
</evidence>
<dbReference type="InterPro" id="IPR042104">
    <property type="entry name" value="PKS_dehydratase_sf"/>
</dbReference>
<dbReference type="Gene3D" id="1.10.1470.20">
    <property type="entry name" value="Fatty acid synthase, domain 2"/>
    <property type="match status" value="1"/>
</dbReference>
<dbReference type="Gene3D" id="3.10.129.110">
    <property type="entry name" value="Polyketide synthase dehydratase"/>
    <property type="match status" value="1"/>
</dbReference>
<dbReference type="EC" id="3.1.2.14" evidence="3"/>
<dbReference type="SMART" id="SM00827">
    <property type="entry name" value="PKS_AT"/>
    <property type="match status" value="1"/>
</dbReference>
<comment type="catalytic activity">
    <reaction evidence="23">
        <text>(3R)-hydroxyoctanoyl-[ACP] = (2E)-octenoyl-[ACP] + H2O</text>
        <dbReference type="Rhea" id="RHEA:41844"/>
        <dbReference type="Rhea" id="RHEA-COMP:9634"/>
        <dbReference type="Rhea" id="RHEA-COMP:9635"/>
        <dbReference type="ChEBI" id="CHEBI:15377"/>
        <dbReference type="ChEBI" id="CHEBI:78461"/>
        <dbReference type="ChEBI" id="CHEBI:78462"/>
    </reaction>
    <physiologicalReaction direction="left-to-right" evidence="23">
        <dbReference type="Rhea" id="RHEA:41845"/>
    </physiologicalReaction>
</comment>
<dbReference type="InterPro" id="IPR014031">
    <property type="entry name" value="Ketoacyl_synth_C"/>
</dbReference>
<dbReference type="InterPro" id="IPR029058">
    <property type="entry name" value="AB_hydrolase_fold"/>
</dbReference>
<dbReference type="EMBL" id="JAFNEN010000802">
    <property type="protein sequence ID" value="KAG8177211.1"/>
    <property type="molecule type" value="Genomic_DNA"/>
</dbReference>
<proteinExistence type="predicted"/>
<evidence type="ECO:0000256" key="11">
    <source>
        <dbReference type="ARBA" id="ARBA00022679"/>
    </source>
</evidence>
<dbReference type="Pfam" id="PF00107">
    <property type="entry name" value="ADH_zinc_N"/>
    <property type="match status" value="1"/>
</dbReference>
<dbReference type="InterPro" id="IPR032821">
    <property type="entry name" value="PKS_assoc"/>
</dbReference>
<evidence type="ECO:0000256" key="63">
    <source>
        <dbReference type="ARBA" id="ARBA00049533"/>
    </source>
</evidence>
<dbReference type="Gene3D" id="3.40.47.10">
    <property type="match status" value="1"/>
</dbReference>
<keyword evidence="17" id="KW-0007">Acetylation</keyword>
<evidence type="ECO:0000256" key="18">
    <source>
        <dbReference type="ARBA" id="ARBA00023002"/>
    </source>
</evidence>
<dbReference type="InterPro" id="IPR049900">
    <property type="entry name" value="PKS_mFAS_DH"/>
</dbReference>
<evidence type="ECO:0000256" key="24">
    <source>
        <dbReference type="ARBA" id="ARBA00023351"/>
    </source>
</evidence>
<keyword evidence="22" id="KW-0511">Multifunctional enzyme</keyword>
<evidence type="ECO:0000313" key="70">
    <source>
        <dbReference type="Proteomes" id="UP000827092"/>
    </source>
</evidence>
<reference evidence="69 70" key="1">
    <citation type="journal article" date="2022" name="Nat. Ecol. Evol.">
        <title>A masculinizing supergene underlies an exaggerated male reproductive morph in a spider.</title>
        <authorList>
            <person name="Hendrickx F."/>
            <person name="De Corte Z."/>
            <person name="Sonet G."/>
            <person name="Van Belleghem S.M."/>
            <person name="Kostlbacher S."/>
            <person name="Vangestel C."/>
        </authorList>
    </citation>
    <scope>NUCLEOTIDE SEQUENCE [LARGE SCALE GENOMIC DNA]</scope>
    <source>
        <strain evidence="69">W744_W776</strain>
    </source>
</reference>
<comment type="catalytic activity">
    <reaction evidence="63">
        <text>octanoyl-[ACP] + malonyl-[ACP] + H(+) = 3-oxodecanoyl-[ACP] + holo-[ACP] + CO2</text>
        <dbReference type="Rhea" id="RHEA:41852"/>
        <dbReference type="Rhea" id="RHEA-COMP:9623"/>
        <dbReference type="Rhea" id="RHEA-COMP:9636"/>
        <dbReference type="Rhea" id="RHEA-COMP:9637"/>
        <dbReference type="Rhea" id="RHEA-COMP:9685"/>
        <dbReference type="ChEBI" id="CHEBI:15378"/>
        <dbReference type="ChEBI" id="CHEBI:16526"/>
        <dbReference type="ChEBI" id="CHEBI:64479"/>
        <dbReference type="ChEBI" id="CHEBI:78449"/>
        <dbReference type="ChEBI" id="CHEBI:78463"/>
        <dbReference type="ChEBI" id="CHEBI:78464"/>
    </reaction>
    <physiologicalReaction direction="left-to-right" evidence="63">
        <dbReference type="Rhea" id="RHEA:41853"/>
    </physiologicalReaction>
</comment>
<keyword evidence="10" id="KW-0597">Phosphoprotein</keyword>
<dbReference type="EC" id="1.1.1.100" evidence="5"/>
<evidence type="ECO:0000256" key="57">
    <source>
        <dbReference type="ARBA" id="ARBA00049171"/>
    </source>
</evidence>
<evidence type="ECO:0000256" key="31">
    <source>
        <dbReference type="ARBA" id="ARBA00023402"/>
    </source>
</evidence>
<evidence type="ECO:0000256" key="10">
    <source>
        <dbReference type="ARBA" id="ARBA00022553"/>
    </source>
</evidence>
<evidence type="ECO:0000256" key="22">
    <source>
        <dbReference type="ARBA" id="ARBA00023268"/>
    </source>
</evidence>
<keyword evidence="19" id="KW-0520">NAD</keyword>
<evidence type="ECO:0000256" key="21">
    <source>
        <dbReference type="ARBA" id="ARBA00023160"/>
    </source>
</evidence>
<evidence type="ECO:0000256" key="52">
    <source>
        <dbReference type="ARBA" id="ARBA00048691"/>
    </source>
</evidence>
<dbReference type="GO" id="GO:0004315">
    <property type="term" value="F:3-oxoacyl-[acyl-carrier-protein] synthase activity"/>
    <property type="evidence" value="ECO:0007669"/>
    <property type="project" value="UniProtKB-EC"/>
</dbReference>
<dbReference type="FunFam" id="1.10.1200.10:FF:000013">
    <property type="entry name" value="Fatty acid synthase"/>
    <property type="match status" value="1"/>
</dbReference>
<keyword evidence="20" id="KW-0443">Lipid metabolism</keyword>
<evidence type="ECO:0000256" key="23">
    <source>
        <dbReference type="ARBA" id="ARBA00023332"/>
    </source>
</evidence>
<keyword evidence="9" id="KW-0444">Lipid biosynthesis</keyword>
<dbReference type="GO" id="GO:0004312">
    <property type="term" value="F:fatty acid synthase activity"/>
    <property type="evidence" value="ECO:0007669"/>
    <property type="project" value="UniProtKB-EC"/>
</dbReference>
<evidence type="ECO:0000256" key="15">
    <source>
        <dbReference type="ARBA" id="ARBA00022857"/>
    </source>
</evidence>
<dbReference type="InterPro" id="IPR014030">
    <property type="entry name" value="Ketoacyl_synth_N"/>
</dbReference>
<evidence type="ECO:0000256" key="9">
    <source>
        <dbReference type="ARBA" id="ARBA00022516"/>
    </source>
</evidence>
<feature type="domain" description="Carrier" evidence="66">
    <location>
        <begin position="2121"/>
        <end position="2201"/>
    </location>
</feature>
<comment type="catalytic activity">
    <reaction evidence="55">
        <text>(2E)-octadecenoyl-[ACP] + NADPH + H(+) = octadecanoyl-[ACP] + NADP(+)</text>
        <dbReference type="Rhea" id="RHEA:41928"/>
        <dbReference type="Rhea" id="RHEA-COMP:9655"/>
        <dbReference type="Rhea" id="RHEA-COMP:9656"/>
        <dbReference type="ChEBI" id="CHEBI:15378"/>
        <dbReference type="ChEBI" id="CHEBI:57783"/>
        <dbReference type="ChEBI" id="CHEBI:58349"/>
        <dbReference type="ChEBI" id="CHEBI:78489"/>
        <dbReference type="ChEBI" id="CHEBI:78495"/>
    </reaction>
    <physiologicalReaction direction="left-to-right" evidence="55">
        <dbReference type="Rhea" id="RHEA:41929"/>
    </physiologicalReaction>
</comment>
<dbReference type="PROSITE" id="PS52004">
    <property type="entry name" value="KS3_2"/>
    <property type="match status" value="1"/>
</dbReference>
<comment type="catalytic activity">
    <reaction evidence="52">
        <text>holo-[ACP] + acetyl-CoA = acetyl-[ACP] + CoA</text>
        <dbReference type="Rhea" id="RHEA:41788"/>
        <dbReference type="Rhea" id="RHEA-COMP:9621"/>
        <dbReference type="Rhea" id="RHEA-COMP:9685"/>
        <dbReference type="ChEBI" id="CHEBI:57287"/>
        <dbReference type="ChEBI" id="CHEBI:57288"/>
        <dbReference type="ChEBI" id="CHEBI:64479"/>
        <dbReference type="ChEBI" id="CHEBI:78446"/>
        <dbReference type="EC" id="2.3.1.38"/>
    </reaction>
    <physiologicalReaction direction="left-to-right" evidence="52">
        <dbReference type="Rhea" id="RHEA:41789"/>
    </physiologicalReaction>
</comment>
<dbReference type="EC" id="1.3.1.39" evidence="2"/>
<name>A0AAV6U0R3_9ARAC</name>
<evidence type="ECO:0000256" key="56">
    <source>
        <dbReference type="ARBA" id="ARBA00049109"/>
    </source>
</evidence>
<comment type="catalytic activity">
    <reaction evidence="54">
        <text>3-oxotetradecanoyl-[ACP] + NADPH + H(+) = (3R)-hydroxytetradecanoyl-[ACP] + NADP(+)</text>
        <dbReference type="Rhea" id="RHEA:41888"/>
        <dbReference type="Rhea" id="RHEA-COMP:9645"/>
        <dbReference type="Rhea" id="RHEA-COMP:9646"/>
        <dbReference type="ChEBI" id="CHEBI:15378"/>
        <dbReference type="ChEBI" id="CHEBI:57783"/>
        <dbReference type="ChEBI" id="CHEBI:58349"/>
        <dbReference type="ChEBI" id="CHEBI:78473"/>
        <dbReference type="ChEBI" id="CHEBI:78474"/>
    </reaction>
    <physiologicalReaction direction="left-to-right" evidence="54">
        <dbReference type="Rhea" id="RHEA:41889"/>
    </physiologicalReaction>
</comment>
<comment type="catalytic activity">
    <reaction evidence="62">
        <text>(2E)-decenoyl-[ACP] + NADPH + H(+) = decanoyl-[ACP] + NADP(+)</text>
        <dbReference type="Rhea" id="RHEA:41864"/>
        <dbReference type="Rhea" id="RHEA-COMP:9639"/>
        <dbReference type="Rhea" id="RHEA-COMP:9640"/>
        <dbReference type="ChEBI" id="CHEBI:15378"/>
        <dbReference type="ChEBI" id="CHEBI:57783"/>
        <dbReference type="ChEBI" id="CHEBI:58349"/>
        <dbReference type="ChEBI" id="CHEBI:78467"/>
        <dbReference type="ChEBI" id="CHEBI:78468"/>
    </reaction>
    <physiologicalReaction direction="left-to-right" evidence="62">
        <dbReference type="Rhea" id="RHEA:41865"/>
    </physiologicalReaction>
</comment>
<dbReference type="GO" id="GO:0006633">
    <property type="term" value="P:fatty acid biosynthetic process"/>
    <property type="evidence" value="ECO:0007669"/>
    <property type="project" value="UniProtKB-KW"/>
</dbReference>
<comment type="catalytic activity">
    <reaction evidence="41">
        <text>(2E)-hexadecenoyl-[ACP] + NADPH + H(+) = hexadecanoyl-[ACP] + NADP(+)</text>
        <dbReference type="Rhea" id="RHEA:41912"/>
        <dbReference type="Rhea" id="RHEA-COMP:9651"/>
        <dbReference type="Rhea" id="RHEA-COMP:9652"/>
        <dbReference type="ChEBI" id="CHEBI:15378"/>
        <dbReference type="ChEBI" id="CHEBI:57783"/>
        <dbReference type="ChEBI" id="CHEBI:58349"/>
        <dbReference type="ChEBI" id="CHEBI:78481"/>
        <dbReference type="ChEBI" id="CHEBI:78483"/>
    </reaction>
    <physiologicalReaction direction="left-to-right" evidence="41">
        <dbReference type="Rhea" id="RHEA:41913"/>
    </physiologicalReaction>
</comment>
<evidence type="ECO:0000256" key="37">
    <source>
        <dbReference type="ARBA" id="ARBA00047440"/>
    </source>
</evidence>
<dbReference type="InterPro" id="IPR036291">
    <property type="entry name" value="NAD(P)-bd_dom_sf"/>
</dbReference>
<dbReference type="InterPro" id="IPR018201">
    <property type="entry name" value="Ketoacyl_synth_AS"/>
</dbReference>
<keyword evidence="16" id="KW-0663">Pyridoxal phosphate</keyword>
<evidence type="ECO:0000256" key="27">
    <source>
        <dbReference type="ARBA" id="ARBA00023394"/>
    </source>
</evidence>
<comment type="catalytic activity">
    <reaction evidence="51">
        <text>a 2,3-saturated acyl-[ACP] + NADP(+) = a (2E)-enoyl-[ACP] + NADPH + H(+)</text>
        <dbReference type="Rhea" id="RHEA:22564"/>
        <dbReference type="Rhea" id="RHEA-COMP:9925"/>
        <dbReference type="Rhea" id="RHEA-COMP:9926"/>
        <dbReference type="ChEBI" id="CHEBI:15378"/>
        <dbReference type="ChEBI" id="CHEBI:57783"/>
        <dbReference type="ChEBI" id="CHEBI:58349"/>
        <dbReference type="ChEBI" id="CHEBI:78784"/>
        <dbReference type="ChEBI" id="CHEBI:78785"/>
        <dbReference type="EC" id="1.3.1.39"/>
    </reaction>
    <physiologicalReaction direction="right-to-left" evidence="51">
        <dbReference type="Rhea" id="RHEA:22566"/>
    </physiologicalReaction>
</comment>
<dbReference type="SUPFAM" id="SSF53901">
    <property type="entry name" value="Thiolase-like"/>
    <property type="match status" value="1"/>
</dbReference>
<comment type="catalytic activity">
    <reaction evidence="56">
        <text>decanoyl-[ACP] + malonyl-[ACP] + H(+) = 3-oxododecanoyl-[ACP] + holo-[ACP] + CO2</text>
        <dbReference type="Rhea" id="RHEA:41868"/>
        <dbReference type="Rhea" id="RHEA-COMP:9623"/>
        <dbReference type="Rhea" id="RHEA-COMP:9640"/>
        <dbReference type="Rhea" id="RHEA-COMP:9641"/>
        <dbReference type="Rhea" id="RHEA-COMP:9685"/>
        <dbReference type="ChEBI" id="CHEBI:15378"/>
        <dbReference type="ChEBI" id="CHEBI:16526"/>
        <dbReference type="ChEBI" id="CHEBI:64479"/>
        <dbReference type="ChEBI" id="CHEBI:78449"/>
        <dbReference type="ChEBI" id="CHEBI:78468"/>
        <dbReference type="ChEBI" id="CHEBI:78469"/>
    </reaction>
    <physiologicalReaction direction="left-to-right" evidence="56">
        <dbReference type="Rhea" id="RHEA:41869"/>
    </physiologicalReaction>
</comment>
<dbReference type="SUPFAM" id="SSF47336">
    <property type="entry name" value="ACP-like"/>
    <property type="match status" value="1"/>
</dbReference>
<protein>
    <recommendedName>
        <fullName evidence="7">Fatty acid synthase</fullName>
        <ecNumber evidence="5">1.1.1.100</ecNumber>
        <ecNumber evidence="2">1.3.1.39</ecNumber>
        <ecNumber evidence="6">2.3.1.41</ecNumber>
        <ecNumber evidence="4">2.3.1.85</ecNumber>
        <ecNumber evidence="3">3.1.2.14</ecNumber>
    </recommendedName>
</protein>
<dbReference type="SUPFAM" id="SSF52151">
    <property type="entry name" value="FabD/lysophospholipase-like"/>
    <property type="match status" value="1"/>
</dbReference>
<dbReference type="InterPro" id="IPR016039">
    <property type="entry name" value="Thiolase-like"/>
</dbReference>
<evidence type="ECO:0000256" key="53">
    <source>
        <dbReference type="ARBA" id="ARBA00048704"/>
    </source>
</evidence>
<dbReference type="Gene3D" id="3.40.50.1820">
    <property type="entry name" value="alpha/beta hydrolase"/>
    <property type="match status" value="1"/>
</dbReference>
<evidence type="ECO:0000256" key="50">
    <source>
        <dbReference type="ARBA" id="ARBA00048571"/>
    </source>
</evidence>
<dbReference type="GO" id="GO:0004313">
    <property type="term" value="F:[acyl-carrier-protein] S-acetyltransferase activity"/>
    <property type="evidence" value="ECO:0007669"/>
    <property type="project" value="UniProtKB-EC"/>
</dbReference>
<dbReference type="InterPro" id="IPR049391">
    <property type="entry name" value="FAS_pseudo-KR"/>
</dbReference>
<evidence type="ECO:0000256" key="34">
    <source>
        <dbReference type="ARBA" id="ARBA00047300"/>
    </source>
</evidence>
<evidence type="ECO:0000256" key="28">
    <source>
        <dbReference type="ARBA" id="ARBA00023398"/>
    </source>
</evidence>
<dbReference type="InterPro" id="IPR001227">
    <property type="entry name" value="Ac_transferase_dom_sf"/>
</dbReference>
<dbReference type="SUPFAM" id="SSF53474">
    <property type="entry name" value="alpha/beta-Hydrolases"/>
    <property type="match status" value="1"/>
</dbReference>
<comment type="catalytic activity">
    <reaction evidence="40">
        <text>dodecanoyl-[ACP] + malonyl-[ACP] + H(+) = 3-oxotetradecanoyl-[ACP] + holo-[ACP] + CO2</text>
        <dbReference type="Rhea" id="RHEA:41884"/>
        <dbReference type="Rhea" id="RHEA-COMP:9623"/>
        <dbReference type="Rhea" id="RHEA-COMP:9644"/>
        <dbReference type="Rhea" id="RHEA-COMP:9645"/>
        <dbReference type="Rhea" id="RHEA-COMP:9685"/>
        <dbReference type="ChEBI" id="CHEBI:15378"/>
        <dbReference type="ChEBI" id="CHEBI:16526"/>
        <dbReference type="ChEBI" id="CHEBI:64479"/>
        <dbReference type="ChEBI" id="CHEBI:65264"/>
        <dbReference type="ChEBI" id="CHEBI:78449"/>
        <dbReference type="ChEBI" id="CHEBI:78473"/>
    </reaction>
    <physiologicalReaction direction="left-to-right" evidence="40">
        <dbReference type="Rhea" id="RHEA:41885"/>
    </physiologicalReaction>
</comment>
<comment type="catalytic activity">
    <reaction evidence="38">
        <text>tetradecanoyl-[ACP] + malonyl-[ACP] + H(+) = 3-oxohexadecanoyl-[ACP] + holo-[ACP] + CO2</text>
        <dbReference type="Rhea" id="RHEA:41900"/>
        <dbReference type="Rhea" id="RHEA-COMP:9623"/>
        <dbReference type="Rhea" id="RHEA-COMP:9648"/>
        <dbReference type="Rhea" id="RHEA-COMP:9649"/>
        <dbReference type="Rhea" id="RHEA-COMP:9685"/>
        <dbReference type="ChEBI" id="CHEBI:15378"/>
        <dbReference type="ChEBI" id="CHEBI:16526"/>
        <dbReference type="ChEBI" id="CHEBI:64479"/>
        <dbReference type="ChEBI" id="CHEBI:78449"/>
        <dbReference type="ChEBI" id="CHEBI:78477"/>
        <dbReference type="ChEBI" id="CHEBI:78478"/>
    </reaction>
    <physiologicalReaction direction="left-to-right" evidence="38">
        <dbReference type="Rhea" id="RHEA:41901"/>
    </physiologicalReaction>
</comment>
<comment type="catalytic activity">
    <reaction evidence="47">
        <text>tetradecanoyl-[ACP] + H2O = tetradecanoate + holo-[ACP] + H(+)</text>
        <dbReference type="Rhea" id="RHEA:30123"/>
        <dbReference type="Rhea" id="RHEA-COMP:9648"/>
        <dbReference type="Rhea" id="RHEA-COMP:9685"/>
        <dbReference type="ChEBI" id="CHEBI:15377"/>
        <dbReference type="ChEBI" id="CHEBI:15378"/>
        <dbReference type="ChEBI" id="CHEBI:30807"/>
        <dbReference type="ChEBI" id="CHEBI:64479"/>
        <dbReference type="ChEBI" id="CHEBI:78477"/>
        <dbReference type="EC" id="3.1.2.14"/>
    </reaction>
    <physiologicalReaction direction="left-to-right" evidence="47">
        <dbReference type="Rhea" id="RHEA:30124"/>
    </physiologicalReaction>
</comment>
<evidence type="ECO:0000256" key="42">
    <source>
        <dbReference type="ARBA" id="ARBA00047897"/>
    </source>
</evidence>
<dbReference type="InterPro" id="IPR050091">
    <property type="entry name" value="PKS_NRPS_Biosynth_Enz"/>
</dbReference>
<evidence type="ECO:0000256" key="32">
    <source>
        <dbReference type="ARBA" id="ARBA00023442"/>
    </source>
</evidence>
<keyword evidence="70" id="KW-1185">Reference proteome</keyword>
<evidence type="ECO:0000256" key="20">
    <source>
        <dbReference type="ARBA" id="ARBA00023098"/>
    </source>
</evidence>
<evidence type="ECO:0000256" key="62">
    <source>
        <dbReference type="ARBA" id="ARBA00049521"/>
    </source>
</evidence>
<comment type="catalytic activity">
    <reaction evidence="27">
        <text>a (3R)-hydroxyacyl-[ACP] = a (2E)-enoyl-[ACP] + H2O</text>
        <dbReference type="Rhea" id="RHEA:13097"/>
        <dbReference type="Rhea" id="RHEA-COMP:9925"/>
        <dbReference type="Rhea" id="RHEA-COMP:9945"/>
        <dbReference type="ChEBI" id="CHEBI:15377"/>
        <dbReference type="ChEBI" id="CHEBI:78784"/>
        <dbReference type="ChEBI" id="CHEBI:78827"/>
        <dbReference type="EC" id="4.2.1.59"/>
    </reaction>
    <physiologicalReaction direction="left-to-right" evidence="27">
        <dbReference type="Rhea" id="RHEA:13098"/>
    </physiologicalReaction>
</comment>
<dbReference type="Pfam" id="PF21089">
    <property type="entry name" value="PKS_DH_N"/>
    <property type="match status" value="1"/>
</dbReference>
<comment type="catalytic activity">
    <reaction evidence="61">
        <text>butanoyl-[ACP] + malonyl-[ACP] + H(+) = 3-oxohexanoyl-[ACP] + holo-[ACP] + CO2</text>
        <dbReference type="Rhea" id="RHEA:41820"/>
        <dbReference type="Rhea" id="RHEA-COMP:9623"/>
        <dbReference type="Rhea" id="RHEA-COMP:9628"/>
        <dbReference type="Rhea" id="RHEA-COMP:9629"/>
        <dbReference type="Rhea" id="RHEA-COMP:9685"/>
        <dbReference type="ChEBI" id="CHEBI:15378"/>
        <dbReference type="ChEBI" id="CHEBI:16526"/>
        <dbReference type="ChEBI" id="CHEBI:64479"/>
        <dbReference type="ChEBI" id="CHEBI:78449"/>
        <dbReference type="ChEBI" id="CHEBI:78454"/>
        <dbReference type="ChEBI" id="CHEBI:78456"/>
    </reaction>
    <physiologicalReaction direction="left-to-right" evidence="61">
        <dbReference type="Rhea" id="RHEA:41821"/>
    </physiologicalReaction>
</comment>
<evidence type="ECO:0000256" key="25">
    <source>
        <dbReference type="ARBA" id="ARBA00023373"/>
    </source>
</evidence>
<dbReference type="InterPro" id="IPR016035">
    <property type="entry name" value="Acyl_Trfase/lysoPLipase"/>
</dbReference>
<sequence>MESEIIITGVSGRFPESDSVAEFADNLYNKVDLLTEDNRRWEPGLYGLPRKMGMLKDISKFDNQFFGVHNKQAHQLDPQARILLELTHESIVDAGYDPEELRGKNIGVFIGNCSSESDEFFTKDHTKINGYAMTGCCRAMFANRISYTFDFKGPSFLMDTACSSGALALYEAVRALQSGECEAAIVGGANLTLRPGTALQFYRLNMLSDDGCCKSFDAACNGYGRSEAIVTLFLQKSDVARRKYATIVHVKTNTDGFKEQGVTYPSAAMQKQLIKEVYEECKLDPLKVSFVEAHGTGTPVGDPIEISAISDIFCSGREEPLLVGSVKSNMGHSEPTSGLCSVVKVLLGMENGLIPPNLHYYNPNPEIKALVEGRVKVVSNPTPWSGGYAALSCFGFGGVNVHAVLKSNVDDCKPIKTEDNAVPQLALYNGRTEEGVKFLFDYLDTTLPPRDFFALLHKSAFASAQGKPFRGYKLLVKDEEVADIKKVVSDKRPLWYIFSGMGTQWPCMAKQLMNLEVFASSIRASAKVLKPYGLDLIDLVTNGVKDTSNARSIIPAFVSIAAVQVALVDVLNKIGLKPDGVIGHSVGELGCAYADGSFTAEQMLLAAYWRGKAVEESNLEDGAMAALGMTWSQANKCCPKDIFPSCHNAEDSVTISGPKDSVKVFVDALKAENVFAREVDSCGYAFHSQYIHPAAGKLQAALEKVIPKPKPRSSLWVSSSFKEEEWEDPSAKLSSASYFVHNLVSPVLFHEALHQVPKDAVVVEIAPHHLLQAILKRVIGPDAEYIGLMKRKVDNTVHLLSSLGRLYTSGLNPDIEKLYPPVPLPVAKGTPMISSLIKWDHSESWLVAKWDTDTNQSQMIIEVNVGPEESPDHYLLGHCIDGRVLYPGTGYLVLAWKALAEKKGKEMAALAVNFEEVKIHRATVLSKTASTKFLVDITTSGGEFEISEGGMTVCTGRIYSPEEEAKHDYVPLLKTNDLPGLELDSNDIYKELKLRGYDYGPTFQGVAASDLGGDKGLLNWTGDWVVFLDTLLQFSILGSPKRALCLPTRIQSLKIDPVLHKTVVEDCLETLKGIPIIHDKNTKRCIAGGVELKNLKASFAPRHQGKQIPLLEEYHFVPYNDTKVVTQPEQETLDRYIHVCSSVAKMIMELSGKNGDQVCTIMNGFKEADDALIANYLKSYTDNHVLLKSLCGIMNTATSKDLTHQVKNFVNNYLLERDNDVLSHTMLKENPIRPLIDVVIENSASRKLKIAEVCDSVSPFSASISEFVQTMGVLNVNYTIAHSQSDIMEKDKLPAGKFEVKPWDIKAALDLKDMDLFVMKFLNCSKEEHKKVLEDATAAVKDNGFLALLVRTKLVPAELFLSAVGETDIPIHSEKDLEKTFRDLKLQVISKKTDSLTSTLYLLRRAAETSFEDVVIPVVENKYEKWVDDLREKMADASAADSKKRLWLVSEGTSSSGIIGLVNCLRQEPGGSSIRCVFTTKGTTKLPEFNLKNKYCQDVFDKNLAMNVFKKDTWGTYRHLQMPNDQGTVDTKYAYLNVLTRGDLSSLVWVDSPLKFLQKPVDTVLCQVYYAPLNFRDVMLASGKLPPDAIPGDLALQDCILGLEFSGRLDDGQRVMGLVAAKGLATSVAADPNFVWQVPDSWTLEEASTVPVAYSTAYYALVIRGNLRKGEKVLIHSGSGGVGQAAIAIALSMECEVFTTVGSSEKREFLMKRFSQLDNRNFCNSRDTSFEEYILNATHGEGVDIVLNSLADEKLKASLNCLAQHGRFLEIGKYDLSNNSPLGMAIFLKNISFHGILLDALFESKSYSARVKKEVVGLVNEGIKNGTVKPLNSILFNNDQAEQAFRFMASGKHIGKVVLKIRDEESQKKVVASPVQLNAITRTICNPEKSYIIIGGLGGFGLELCHWLVDRGAKHIILTSRSGVKSGYQKLCVEKWKNDSINVVVSKLDATKSEEAKTLLKMAASHGPVAGIFNLALVLRDAFMENQTVQNFVEVSDSKVASTKNLDALSRDLCPKLEYFVCFSSVSCGRGNAGQSNYGYANSVMERICEERCLGGLPGLAIQWGAIGDVGVIQDTVGSDVVIGGTVPQHINSCLYVLDKFLQQRHSVVSSFVPYQPAESGSAKASKHNVLSTVGNIFGIKDMSSLNPETSLGELGMDSLMGVEVKQFLERDFDLVLAIPELRQLKVKDLKALEGGSSTPVESSATETVPESGNPPLPEKVPGHFGTLPSKQLVPDRTIVPMNSVTKGVPLFIVHPIEGTVTMLTALAQLINVPVYGLQCTPEAPSDSIQSLGAWYWKHIQQLDIGSTIYLSGYSFGGSVAFDMCLQAEKSPKTHPSVSNLVLLDGSPALVTSYTREHKTHFANGSKAEEEAQALCSFVMQFVDVNMRELKAEIVRLPTSADRVKFAAQKITSACQNLEPADVITAFDLYYKKLLISLTYIPLHKLQKEVSLIKASDSVDMTKTFSDAYDLEKVCDGKISVHTVKGTHNSFILDKGAKEVSNLLSDIFSH</sequence>
<comment type="catalytic activity">
    <reaction evidence="31">
        <text>(3R)-hydroxybutanoyl-[ACP] = (2E)-butenoyl-[ACP] + H2O</text>
        <dbReference type="Rhea" id="RHEA:41808"/>
        <dbReference type="Rhea" id="RHEA-COMP:9626"/>
        <dbReference type="Rhea" id="RHEA-COMP:9627"/>
        <dbReference type="ChEBI" id="CHEBI:15377"/>
        <dbReference type="ChEBI" id="CHEBI:78451"/>
        <dbReference type="ChEBI" id="CHEBI:78453"/>
    </reaction>
    <physiologicalReaction direction="left-to-right" evidence="31">
        <dbReference type="Rhea" id="RHEA:41809"/>
    </physiologicalReaction>
</comment>
<dbReference type="FunFam" id="3.40.50.720:FF:000209">
    <property type="entry name" value="Polyketide synthase Pks12"/>
    <property type="match status" value="1"/>
</dbReference>
<keyword evidence="15" id="KW-0521">NADP</keyword>
<keyword evidence="14" id="KW-0276">Fatty acid metabolism</keyword>
<comment type="catalytic activity">
    <reaction evidence="39">
        <text>(2E)-butenoyl-[ACP] + NADPH + H(+) = butanoyl-[ACP] + NADP(+)</text>
        <dbReference type="Rhea" id="RHEA:41812"/>
        <dbReference type="Rhea" id="RHEA-COMP:9627"/>
        <dbReference type="Rhea" id="RHEA-COMP:9628"/>
        <dbReference type="ChEBI" id="CHEBI:15378"/>
        <dbReference type="ChEBI" id="CHEBI:57783"/>
        <dbReference type="ChEBI" id="CHEBI:58349"/>
        <dbReference type="ChEBI" id="CHEBI:78453"/>
        <dbReference type="ChEBI" id="CHEBI:78454"/>
    </reaction>
    <physiologicalReaction direction="left-to-right" evidence="39">
        <dbReference type="Rhea" id="RHEA:41813"/>
    </physiologicalReaction>
</comment>
<comment type="catalytic activity">
    <reaction evidence="59">
        <text>3-oxohexadecanoyl-[ACP] + NADPH + H(+) = (3R)-hydroxyhexadecanoyl-[ACP] + NADP(+)</text>
        <dbReference type="Rhea" id="RHEA:41904"/>
        <dbReference type="Rhea" id="RHEA-COMP:9649"/>
        <dbReference type="Rhea" id="RHEA-COMP:9650"/>
        <dbReference type="ChEBI" id="CHEBI:15378"/>
        <dbReference type="ChEBI" id="CHEBI:57783"/>
        <dbReference type="ChEBI" id="CHEBI:58349"/>
        <dbReference type="ChEBI" id="CHEBI:78478"/>
        <dbReference type="ChEBI" id="CHEBI:78480"/>
    </reaction>
    <physiologicalReaction direction="left-to-right" evidence="59">
        <dbReference type="Rhea" id="RHEA:41905"/>
    </physiologicalReaction>
</comment>
<dbReference type="EC" id="2.3.1.85" evidence="4"/>
<feature type="domain" description="PKS/mFAS DH" evidence="68">
    <location>
        <begin position="841"/>
        <end position="1125"/>
    </location>
</feature>
<dbReference type="GO" id="GO:0016297">
    <property type="term" value="F:fatty acyl-[ACP] hydrolase activity"/>
    <property type="evidence" value="ECO:0007669"/>
    <property type="project" value="UniProtKB-EC"/>
</dbReference>
<dbReference type="PROSITE" id="PS52019">
    <property type="entry name" value="PKS_MFAS_DH"/>
    <property type="match status" value="1"/>
</dbReference>
<evidence type="ECO:0000256" key="64">
    <source>
        <dbReference type="PROSITE-ProRule" id="PRU01363"/>
    </source>
</evidence>
<dbReference type="InterPro" id="IPR020806">
    <property type="entry name" value="PKS_PP-bd"/>
</dbReference>
<dbReference type="InterPro" id="IPR016036">
    <property type="entry name" value="Malonyl_transacylase_ACP-bd"/>
</dbReference>
<accession>A0AAV6U0R3</accession>
<evidence type="ECO:0000256" key="3">
    <source>
        <dbReference type="ARBA" id="ARBA00012480"/>
    </source>
</evidence>
<dbReference type="FunFam" id="3.90.180.10:FF:000015">
    <property type="entry name" value="Fatty acid synthase"/>
    <property type="match status" value="1"/>
</dbReference>
<evidence type="ECO:0000259" key="66">
    <source>
        <dbReference type="PROSITE" id="PS50075"/>
    </source>
</evidence>
<comment type="caution">
    <text evidence="69">The sequence shown here is derived from an EMBL/GenBank/DDBJ whole genome shotgun (WGS) entry which is preliminary data.</text>
</comment>
<evidence type="ECO:0000256" key="44">
    <source>
        <dbReference type="ARBA" id="ARBA00047961"/>
    </source>
</evidence>
<evidence type="ECO:0000256" key="14">
    <source>
        <dbReference type="ARBA" id="ARBA00022832"/>
    </source>
</evidence>
<evidence type="ECO:0000256" key="54">
    <source>
        <dbReference type="ARBA" id="ARBA00048935"/>
    </source>
</evidence>
<evidence type="ECO:0000256" key="43">
    <source>
        <dbReference type="ARBA" id="ARBA00047953"/>
    </source>
</evidence>
<evidence type="ECO:0000256" key="6">
    <source>
        <dbReference type="ARBA" id="ARBA00013191"/>
    </source>
</evidence>
<comment type="catalytic activity">
    <reaction evidence="34">
        <text>3-oxooctadecanoyl-[ACP] + NADPH + H(+) = (3R)-hydroxyoctadecanoyl-[ACP] + NADP(+)</text>
        <dbReference type="Rhea" id="RHEA:41920"/>
        <dbReference type="Rhea" id="RHEA-COMP:9653"/>
        <dbReference type="Rhea" id="RHEA-COMP:9654"/>
        <dbReference type="ChEBI" id="CHEBI:15378"/>
        <dbReference type="ChEBI" id="CHEBI:57783"/>
        <dbReference type="ChEBI" id="CHEBI:58349"/>
        <dbReference type="ChEBI" id="CHEBI:78487"/>
        <dbReference type="ChEBI" id="CHEBI:78488"/>
    </reaction>
    <physiologicalReaction direction="left-to-right" evidence="34">
        <dbReference type="Rhea" id="RHEA:41921"/>
    </physiologicalReaction>
</comment>
<dbReference type="CDD" id="cd00833">
    <property type="entry name" value="PKS"/>
    <property type="match status" value="1"/>
</dbReference>
<dbReference type="PROSITE" id="PS00606">
    <property type="entry name" value="KS3_1"/>
    <property type="match status" value="1"/>
</dbReference>
<comment type="catalytic activity">
    <reaction evidence="37">
        <text>3-oxodecanoyl-[ACP] + NADPH + H(+) = (3R)-hydroxydecanoyl-[ACP] + NADP(+)</text>
        <dbReference type="Rhea" id="RHEA:41856"/>
        <dbReference type="Rhea" id="RHEA-COMP:9637"/>
        <dbReference type="Rhea" id="RHEA-COMP:9638"/>
        <dbReference type="ChEBI" id="CHEBI:15378"/>
        <dbReference type="ChEBI" id="CHEBI:57783"/>
        <dbReference type="ChEBI" id="CHEBI:58349"/>
        <dbReference type="ChEBI" id="CHEBI:78464"/>
        <dbReference type="ChEBI" id="CHEBI:78466"/>
    </reaction>
    <physiologicalReaction direction="left-to-right" evidence="37">
        <dbReference type="Rhea" id="RHEA:41857"/>
    </physiologicalReaction>
</comment>
<keyword evidence="11" id="KW-0808">Transferase</keyword>
<dbReference type="GO" id="GO:0004316">
    <property type="term" value="F:3-oxoacyl-[acyl-carrier-protein] reductase (NADPH) activity"/>
    <property type="evidence" value="ECO:0007669"/>
    <property type="project" value="UniProtKB-EC"/>
</dbReference>
<comment type="catalytic activity">
    <reaction evidence="43">
        <text>3-oxobutanoyl-[ACP] + NADPH + H(+) = (3R)-hydroxybutanoyl-[ACP] + NADP(+)</text>
        <dbReference type="Rhea" id="RHEA:41804"/>
        <dbReference type="Rhea" id="RHEA-COMP:9625"/>
        <dbReference type="Rhea" id="RHEA-COMP:9626"/>
        <dbReference type="ChEBI" id="CHEBI:15378"/>
        <dbReference type="ChEBI" id="CHEBI:57783"/>
        <dbReference type="ChEBI" id="CHEBI:58349"/>
        <dbReference type="ChEBI" id="CHEBI:78450"/>
        <dbReference type="ChEBI" id="CHEBI:78451"/>
    </reaction>
    <physiologicalReaction direction="left-to-right" evidence="43">
        <dbReference type="Rhea" id="RHEA:41805"/>
    </physiologicalReaction>
</comment>
<dbReference type="InterPro" id="IPR049552">
    <property type="entry name" value="PKS_DH_N"/>
</dbReference>
<keyword evidence="18" id="KW-0560">Oxidoreductase</keyword>
<evidence type="ECO:0000259" key="67">
    <source>
        <dbReference type="PROSITE" id="PS52004"/>
    </source>
</evidence>
<dbReference type="InterPro" id="IPR057326">
    <property type="entry name" value="KR_dom"/>
</dbReference>
<dbReference type="InterPro" id="IPR013149">
    <property type="entry name" value="ADH-like_C"/>
</dbReference>
<dbReference type="Pfam" id="PF16197">
    <property type="entry name" value="KAsynt_C_assoc"/>
    <property type="match status" value="1"/>
</dbReference>
<dbReference type="CDD" id="cd05195">
    <property type="entry name" value="enoyl_red"/>
    <property type="match status" value="1"/>
</dbReference>
<comment type="catalytic activity">
    <reaction evidence="49">
        <text>a fatty acyl-[ACP] + malonyl-[ACP] + H(+) = a 3-oxoacyl-[ACP] + holo-[ACP] + CO2</text>
        <dbReference type="Rhea" id="RHEA:22836"/>
        <dbReference type="Rhea" id="RHEA-COMP:9623"/>
        <dbReference type="Rhea" id="RHEA-COMP:9685"/>
        <dbReference type="Rhea" id="RHEA-COMP:9916"/>
        <dbReference type="Rhea" id="RHEA-COMP:14125"/>
        <dbReference type="ChEBI" id="CHEBI:15378"/>
        <dbReference type="ChEBI" id="CHEBI:16526"/>
        <dbReference type="ChEBI" id="CHEBI:64479"/>
        <dbReference type="ChEBI" id="CHEBI:78449"/>
        <dbReference type="ChEBI" id="CHEBI:78776"/>
        <dbReference type="ChEBI" id="CHEBI:138651"/>
        <dbReference type="EC" id="2.3.1.41"/>
    </reaction>
    <physiologicalReaction direction="left-to-right" evidence="49">
        <dbReference type="Rhea" id="RHEA:22837"/>
    </physiologicalReaction>
</comment>
<keyword evidence="12" id="KW-0702">S-nitrosylation</keyword>
<evidence type="ECO:0000256" key="38">
    <source>
        <dbReference type="ARBA" id="ARBA00047451"/>
    </source>
</evidence>
<dbReference type="SUPFAM" id="SSF50129">
    <property type="entry name" value="GroES-like"/>
    <property type="match status" value="1"/>
</dbReference>
<comment type="catalytic activity">
    <reaction evidence="36">
        <text>a (3R)-hydroxyacyl-[ACP] + NADP(+) = a 3-oxoacyl-[ACP] + NADPH + H(+)</text>
        <dbReference type="Rhea" id="RHEA:17397"/>
        <dbReference type="Rhea" id="RHEA-COMP:9916"/>
        <dbReference type="Rhea" id="RHEA-COMP:9945"/>
        <dbReference type="ChEBI" id="CHEBI:15378"/>
        <dbReference type="ChEBI" id="CHEBI:57783"/>
        <dbReference type="ChEBI" id="CHEBI:58349"/>
        <dbReference type="ChEBI" id="CHEBI:78776"/>
        <dbReference type="ChEBI" id="CHEBI:78827"/>
        <dbReference type="EC" id="1.1.1.100"/>
    </reaction>
    <physiologicalReaction direction="right-to-left" evidence="36">
        <dbReference type="Rhea" id="RHEA:17399"/>
    </physiologicalReaction>
</comment>
<evidence type="ECO:0000256" key="12">
    <source>
        <dbReference type="ARBA" id="ARBA00022799"/>
    </source>
</evidence>
<evidence type="ECO:0000256" key="61">
    <source>
        <dbReference type="ARBA" id="ARBA00049449"/>
    </source>
</evidence>
<dbReference type="Pfam" id="PF00975">
    <property type="entry name" value="Thioesterase"/>
    <property type="match status" value="1"/>
</dbReference>
<evidence type="ECO:0000256" key="35">
    <source>
        <dbReference type="ARBA" id="ARBA00047394"/>
    </source>
</evidence>
<dbReference type="Pfam" id="PF08659">
    <property type="entry name" value="KR"/>
    <property type="match status" value="1"/>
</dbReference>
<evidence type="ECO:0000313" key="69">
    <source>
        <dbReference type="EMBL" id="KAG8177211.1"/>
    </source>
</evidence>
<comment type="catalytic activity">
    <reaction evidence="48">
        <text>(2E)-octenoyl-[ACP] + NADPH + H(+) = octanoyl-[ACP] + NADP(+)</text>
        <dbReference type="Rhea" id="RHEA:41848"/>
        <dbReference type="Rhea" id="RHEA-COMP:9635"/>
        <dbReference type="Rhea" id="RHEA-COMP:9636"/>
        <dbReference type="ChEBI" id="CHEBI:15378"/>
        <dbReference type="ChEBI" id="CHEBI:57783"/>
        <dbReference type="ChEBI" id="CHEBI:58349"/>
        <dbReference type="ChEBI" id="CHEBI:78462"/>
        <dbReference type="ChEBI" id="CHEBI:78463"/>
    </reaction>
    <physiologicalReaction direction="left-to-right" evidence="48">
        <dbReference type="Rhea" id="RHEA:41849"/>
    </physiologicalReaction>
</comment>
<feature type="domain" description="Ketosynthase family 3 (KS3)" evidence="67">
    <location>
        <begin position="2"/>
        <end position="407"/>
    </location>
</feature>
<evidence type="ECO:0000256" key="39">
    <source>
        <dbReference type="ARBA" id="ARBA00047500"/>
    </source>
</evidence>
<comment type="catalytic activity">
    <reaction evidence="60">
        <text>3-oxooctanoyl-[ACP] + NADPH + H(+) = (3R)-hydroxyoctanoyl-[ACP] + NADP(+)</text>
        <dbReference type="Rhea" id="RHEA:41840"/>
        <dbReference type="Rhea" id="RHEA-COMP:9633"/>
        <dbReference type="Rhea" id="RHEA-COMP:9634"/>
        <dbReference type="ChEBI" id="CHEBI:15378"/>
        <dbReference type="ChEBI" id="CHEBI:57783"/>
        <dbReference type="ChEBI" id="CHEBI:58349"/>
        <dbReference type="ChEBI" id="CHEBI:78460"/>
        <dbReference type="ChEBI" id="CHEBI:78461"/>
    </reaction>
    <physiologicalReaction direction="left-to-right" evidence="60">
        <dbReference type="Rhea" id="RHEA:41841"/>
    </physiologicalReaction>
</comment>
<evidence type="ECO:0000256" key="17">
    <source>
        <dbReference type="ARBA" id="ARBA00022990"/>
    </source>
</evidence>
<feature type="region of interest" description="N-terminal hotdog fold" evidence="64">
    <location>
        <begin position="841"/>
        <end position="965"/>
    </location>
</feature>
<feature type="active site" description="Proton acceptor; for dehydratase activity" evidence="64">
    <location>
        <position position="878"/>
    </location>
</feature>
<gene>
    <name evidence="69" type="ORF">JTE90_019376</name>
</gene>
<evidence type="ECO:0000256" key="4">
    <source>
        <dbReference type="ARBA" id="ARBA00012873"/>
    </source>
</evidence>
<dbReference type="Gene3D" id="3.30.70.3290">
    <property type="match status" value="1"/>
</dbReference>
<comment type="catalytic activity">
    <reaction evidence="46">
        <text>(2E)-dodecenoyl-[ACP] + NADPH + H(+) = dodecanoyl-[ACP] + NADP(+)</text>
        <dbReference type="Rhea" id="RHEA:41880"/>
        <dbReference type="Rhea" id="RHEA-COMP:9643"/>
        <dbReference type="Rhea" id="RHEA-COMP:9644"/>
        <dbReference type="ChEBI" id="CHEBI:15378"/>
        <dbReference type="ChEBI" id="CHEBI:57783"/>
        <dbReference type="ChEBI" id="CHEBI:58349"/>
        <dbReference type="ChEBI" id="CHEBI:65264"/>
        <dbReference type="ChEBI" id="CHEBI:78472"/>
    </reaction>
    <physiologicalReaction direction="left-to-right" evidence="46">
        <dbReference type="Rhea" id="RHEA:41881"/>
    </physiologicalReaction>
</comment>
<dbReference type="Pfam" id="PF00109">
    <property type="entry name" value="ketoacyl-synt"/>
    <property type="match status" value="1"/>
</dbReference>
<evidence type="ECO:0000256" key="33">
    <source>
        <dbReference type="ARBA" id="ARBA00044883"/>
    </source>
</evidence>
<evidence type="ECO:0000256" key="30">
    <source>
        <dbReference type="ARBA" id="ARBA00023401"/>
    </source>
</evidence>
<dbReference type="SMART" id="SM00823">
    <property type="entry name" value="PKS_PP"/>
    <property type="match status" value="1"/>
</dbReference>
<evidence type="ECO:0000256" key="60">
    <source>
        <dbReference type="ARBA" id="ARBA00049422"/>
    </source>
</evidence>
<evidence type="ECO:0000256" key="36">
    <source>
        <dbReference type="ARBA" id="ARBA00047400"/>
    </source>
</evidence>
<comment type="catalytic activity">
    <reaction evidence="50">
        <text>3-oxohexanoyl-[ACP] + NADPH + H(+) = (3R)-hydroxyhexanoyl-[ACP] + NADP(+)</text>
        <dbReference type="Rhea" id="RHEA:41824"/>
        <dbReference type="Rhea" id="RHEA-COMP:9629"/>
        <dbReference type="Rhea" id="RHEA-COMP:9630"/>
        <dbReference type="ChEBI" id="CHEBI:15378"/>
        <dbReference type="ChEBI" id="CHEBI:57783"/>
        <dbReference type="ChEBI" id="CHEBI:58349"/>
        <dbReference type="ChEBI" id="CHEBI:78456"/>
        <dbReference type="ChEBI" id="CHEBI:78457"/>
    </reaction>
    <physiologicalReaction direction="left-to-right" evidence="50">
        <dbReference type="Rhea" id="RHEA:41825"/>
    </physiologicalReaction>
</comment>
<comment type="catalytic activity">
    <reaction evidence="57">
        <text>(2E)-tetradecenoyl-[ACP] + NADPH + H(+) = tetradecanoyl-[ACP] + NADP(+)</text>
        <dbReference type="Rhea" id="RHEA:41896"/>
        <dbReference type="Rhea" id="RHEA-COMP:9647"/>
        <dbReference type="Rhea" id="RHEA-COMP:9648"/>
        <dbReference type="ChEBI" id="CHEBI:15378"/>
        <dbReference type="ChEBI" id="CHEBI:57783"/>
        <dbReference type="ChEBI" id="CHEBI:58349"/>
        <dbReference type="ChEBI" id="CHEBI:78475"/>
        <dbReference type="ChEBI" id="CHEBI:78477"/>
    </reaction>
    <physiologicalReaction direction="left-to-right" evidence="57">
        <dbReference type="Rhea" id="RHEA:41897"/>
    </physiologicalReaction>
</comment>